<dbReference type="RefSeq" id="WP_342077074.1">
    <property type="nucleotide sequence ID" value="NZ_CP151767.2"/>
</dbReference>
<name>A0AAN0MA23_9RHOB</name>
<evidence type="ECO:0008006" key="3">
    <source>
        <dbReference type="Google" id="ProtNLM"/>
    </source>
</evidence>
<dbReference type="Proteomes" id="UP001470809">
    <property type="component" value="Chromosome"/>
</dbReference>
<reference evidence="1" key="1">
    <citation type="submission" date="2024-08" db="EMBL/GenBank/DDBJ databases">
        <title>Phylogenomic analyses of a clade within the roseobacter group suggest taxonomic reassignments of species of the genera Aestuariivita, Citreicella, Loktanella, Nautella, Pelagibaca, Ruegeria, Thalassobius, Thiobacimonas and Tropicibacter, and the proposal o.</title>
        <authorList>
            <person name="Jeon C.O."/>
        </authorList>
    </citation>
    <scope>NUCLEOTIDE SEQUENCE</scope>
    <source>
        <strain evidence="1">SS1-5</strain>
    </source>
</reference>
<proteinExistence type="predicted"/>
<dbReference type="EMBL" id="CP151767">
    <property type="protein sequence ID" value="WZU67774.1"/>
    <property type="molecule type" value="Genomic_DNA"/>
</dbReference>
<gene>
    <name evidence="1" type="ORF">AABB31_02070</name>
</gene>
<sequence>MRVSVSILVGAAFLVTACSDILPTGSSPDEAFIKELPEGVAAIAAPNQDLQAVKIDPADGCYVYRYAGPVETTFLPLRTQQGRPICGAKPEPQAET</sequence>
<evidence type="ECO:0000313" key="1">
    <source>
        <dbReference type="EMBL" id="WZU67774.1"/>
    </source>
</evidence>
<dbReference type="PROSITE" id="PS51257">
    <property type="entry name" value="PROKAR_LIPOPROTEIN"/>
    <property type="match status" value="1"/>
</dbReference>
<protein>
    <recommendedName>
        <fullName evidence="3">Lipoprotein</fullName>
    </recommendedName>
</protein>
<accession>A0AAN0MA23</accession>
<keyword evidence="2" id="KW-1185">Reference proteome</keyword>
<organism evidence="1 2">
    <name type="scientific">Yoonia rhodophyticola</name>
    <dbReference type="NCBI Taxonomy" id="3137370"/>
    <lineage>
        <taxon>Bacteria</taxon>
        <taxon>Pseudomonadati</taxon>
        <taxon>Pseudomonadota</taxon>
        <taxon>Alphaproteobacteria</taxon>
        <taxon>Rhodobacterales</taxon>
        <taxon>Paracoccaceae</taxon>
        <taxon>Yoonia</taxon>
    </lineage>
</organism>
<evidence type="ECO:0000313" key="2">
    <source>
        <dbReference type="Proteomes" id="UP001470809"/>
    </source>
</evidence>
<dbReference type="KEGG" id="yrh:AABB31_02070"/>
<dbReference type="AlphaFoldDB" id="A0AAN0MA23"/>